<evidence type="ECO:0000256" key="1">
    <source>
        <dbReference type="SAM" id="MobiDB-lite"/>
    </source>
</evidence>
<comment type="caution">
    <text evidence="3">The sequence shown here is derived from an EMBL/GenBank/DDBJ whole genome shotgun (WGS) entry which is preliminary data.</text>
</comment>
<feature type="transmembrane region" description="Helical" evidence="2">
    <location>
        <begin position="192"/>
        <end position="211"/>
    </location>
</feature>
<proteinExistence type="predicted"/>
<keyword evidence="4" id="KW-1185">Reference proteome</keyword>
<evidence type="ECO:0008006" key="5">
    <source>
        <dbReference type="Google" id="ProtNLM"/>
    </source>
</evidence>
<gene>
    <name evidence="3" type="ORF">PENTCL1PPCAC_18320</name>
</gene>
<protein>
    <recommendedName>
        <fullName evidence="5">G protein-coupled receptor</fullName>
    </recommendedName>
</protein>
<keyword evidence="2" id="KW-0472">Membrane</keyword>
<dbReference type="EMBL" id="BTSX01000004">
    <property type="protein sequence ID" value="GMS96145.1"/>
    <property type="molecule type" value="Genomic_DNA"/>
</dbReference>
<dbReference type="AlphaFoldDB" id="A0AAV5TP11"/>
<accession>A0AAV5TP11</accession>
<feature type="transmembrane region" description="Helical" evidence="2">
    <location>
        <begin position="110"/>
        <end position="138"/>
    </location>
</feature>
<dbReference type="Proteomes" id="UP001432027">
    <property type="component" value="Unassembled WGS sequence"/>
</dbReference>
<organism evidence="3 4">
    <name type="scientific">Pristionchus entomophagus</name>
    <dbReference type="NCBI Taxonomy" id="358040"/>
    <lineage>
        <taxon>Eukaryota</taxon>
        <taxon>Metazoa</taxon>
        <taxon>Ecdysozoa</taxon>
        <taxon>Nematoda</taxon>
        <taxon>Chromadorea</taxon>
        <taxon>Rhabditida</taxon>
        <taxon>Rhabditina</taxon>
        <taxon>Diplogasteromorpha</taxon>
        <taxon>Diplogasteroidea</taxon>
        <taxon>Neodiplogasteridae</taxon>
        <taxon>Pristionchus</taxon>
    </lineage>
</organism>
<name>A0AAV5TP11_9BILA</name>
<sequence length="212" mass="23352">MGVKSENAAVLTPEERRERRRAKILASSDHRLARILSGPDGGERRMAPAMEGGEFRASSIADSTSDEKGREQAPVLNVEDISQMPSLVEMGVKFEPPRLFTFVRTARCKVVSVIALLFFILSTLDVISSVLLPWSILFVSYSIVEKKQCISPYPNHGYIVNGLMWVGFSENVVVNLGHLLEGMSSYMADTATLLFIFLVASATRDAILLLTS</sequence>
<evidence type="ECO:0000313" key="3">
    <source>
        <dbReference type="EMBL" id="GMS96145.1"/>
    </source>
</evidence>
<evidence type="ECO:0000256" key="2">
    <source>
        <dbReference type="SAM" id="Phobius"/>
    </source>
</evidence>
<feature type="region of interest" description="Disordered" evidence="1">
    <location>
        <begin position="1"/>
        <end position="23"/>
    </location>
</feature>
<reference evidence="3" key="1">
    <citation type="submission" date="2023-10" db="EMBL/GenBank/DDBJ databases">
        <title>Genome assembly of Pristionchus species.</title>
        <authorList>
            <person name="Yoshida K."/>
            <person name="Sommer R.J."/>
        </authorList>
    </citation>
    <scope>NUCLEOTIDE SEQUENCE</scope>
    <source>
        <strain evidence="3">RS0144</strain>
    </source>
</reference>
<keyword evidence="2" id="KW-1133">Transmembrane helix</keyword>
<keyword evidence="2" id="KW-0812">Transmembrane</keyword>
<evidence type="ECO:0000313" key="4">
    <source>
        <dbReference type="Proteomes" id="UP001432027"/>
    </source>
</evidence>